<dbReference type="PANTHER" id="PTHR11183">
    <property type="entry name" value="GLYCOGENIN SUBFAMILY MEMBER"/>
    <property type="match status" value="1"/>
</dbReference>
<dbReference type="GO" id="GO:0016757">
    <property type="term" value="F:glycosyltransferase activity"/>
    <property type="evidence" value="ECO:0007669"/>
    <property type="project" value="InterPro"/>
</dbReference>
<protein>
    <submittedName>
        <fullName evidence="4">Acylglycerol lipase</fullName>
        <ecNumber evidence="4">3.1.1.23</ecNumber>
    </submittedName>
</protein>
<dbReference type="SUPFAM" id="SSF53474">
    <property type="entry name" value="alpha/beta-Hydrolases"/>
    <property type="match status" value="1"/>
</dbReference>
<dbReference type="InterPro" id="IPR029058">
    <property type="entry name" value="AB_hydrolase_fold"/>
</dbReference>
<dbReference type="InterPro" id="IPR050587">
    <property type="entry name" value="GNT1/Glycosyltrans_8"/>
</dbReference>
<comment type="catalytic activity">
    <reaction evidence="1">
        <text>a diacylglycerol + H2O = a monoacylglycerol + a fatty acid + H(+)</text>
        <dbReference type="Rhea" id="RHEA:32731"/>
        <dbReference type="ChEBI" id="CHEBI:15377"/>
        <dbReference type="ChEBI" id="CHEBI:15378"/>
        <dbReference type="ChEBI" id="CHEBI:17408"/>
        <dbReference type="ChEBI" id="CHEBI:18035"/>
        <dbReference type="ChEBI" id="CHEBI:28868"/>
    </reaction>
</comment>
<evidence type="ECO:0000313" key="4">
    <source>
        <dbReference type="EMBL" id="WFD01713.1"/>
    </source>
</evidence>
<keyword evidence="4" id="KW-0378">Hydrolase</keyword>
<dbReference type="Proteomes" id="UP001214603">
    <property type="component" value="Chromosome 1"/>
</dbReference>
<dbReference type="SUPFAM" id="SSF53448">
    <property type="entry name" value="Nucleotide-diphospho-sugar transferases"/>
    <property type="match status" value="1"/>
</dbReference>
<reference evidence="4" key="1">
    <citation type="submission" date="2023-03" db="EMBL/GenBank/DDBJ databases">
        <title>Mating type loci evolution in Malassezia.</title>
        <authorList>
            <person name="Coelho M.A."/>
        </authorList>
    </citation>
    <scope>NUCLEOTIDE SEQUENCE</scope>
    <source>
        <strain evidence="4">CBS 7876</strain>
    </source>
</reference>
<dbReference type="Pfam" id="PF01501">
    <property type="entry name" value="Glyco_transf_8"/>
    <property type="match status" value="1"/>
</dbReference>
<dbReference type="EC" id="3.1.1.23" evidence="4"/>
<dbReference type="InterPro" id="IPR002495">
    <property type="entry name" value="Glyco_trans_8"/>
</dbReference>
<accession>A0AAF0IRY0</accession>
<evidence type="ECO:0000256" key="1">
    <source>
        <dbReference type="ARBA" id="ARBA00047591"/>
    </source>
</evidence>
<sequence length="621" mass="71479">MVEQLYMPDVDVARPGKVEEEAIDLRQDGLRKYYLTHWFPTQNGSPSSEPAKPKAAVVFVHGFAEYAGRYRNIFKMFPDRGYQVSGFDQRGYGRTWYDNPDRDTMHGWTTWEEQMRDISLMLQLTRKRLDDRWGKNAVPIYLMGHSMGGGLTAGFFSRPKGTGPSEEVKSLVSGAMLSSPWLDIHFPIPTFLAVPLMRSVLAVVPRFRFPLGPPSNNLSRDPLLCEAVRKDPLCDNYVYTRGLFDPLSQGPRIVSHNYKNWPERLPIIIQHGTGDVVTKWSSSKELHDNLKARGIDSTFNSFDGYYHEAFHEPGELKCAFANGYLDLARHGTRYPLVVMVPEHVDRATRALITKLGCVLRDIRYWDVDVDVQNAMAFERFVHVWTKLRAFELTEYERVVLVDTDMLVRRNMDELMEWPLDDATQPAIAAGFACTCNPNRIPTYPRDWTPANCAYTQQRAPECHRRPLRIRADAPRTHHQLNGGLVILTPSREQADAIASFIQKHPGRIAEYHFPDQDLLADLYRGRFVPLPWKYNALKKLRQCHPYVWSDDDVCNVHYILDKPWCTGWPGPPEADEDAHLHGWWWDAYHAIQADPARVGLTSHEWQQFVSVHVHDAPRRMS</sequence>
<evidence type="ECO:0000313" key="5">
    <source>
        <dbReference type="Proteomes" id="UP001214603"/>
    </source>
</evidence>
<evidence type="ECO:0000256" key="2">
    <source>
        <dbReference type="ARBA" id="ARBA00048461"/>
    </source>
</evidence>
<dbReference type="AlphaFoldDB" id="A0AAF0IRY0"/>
<feature type="domain" description="Serine aminopeptidase S33" evidence="3">
    <location>
        <begin position="52"/>
        <end position="313"/>
    </location>
</feature>
<gene>
    <name evidence="4" type="ORF">MOBT1_000389</name>
</gene>
<evidence type="ECO:0000259" key="3">
    <source>
        <dbReference type="Pfam" id="PF12146"/>
    </source>
</evidence>
<dbReference type="Gene3D" id="3.40.50.1820">
    <property type="entry name" value="alpha/beta hydrolase"/>
    <property type="match status" value="1"/>
</dbReference>
<dbReference type="EMBL" id="CP119934">
    <property type="protein sequence ID" value="WFD01713.1"/>
    <property type="molecule type" value="Genomic_DNA"/>
</dbReference>
<keyword evidence="5" id="KW-1185">Reference proteome</keyword>
<organism evidence="4 5">
    <name type="scientific">Malassezia obtusa</name>
    <dbReference type="NCBI Taxonomy" id="76774"/>
    <lineage>
        <taxon>Eukaryota</taxon>
        <taxon>Fungi</taxon>
        <taxon>Dikarya</taxon>
        <taxon>Basidiomycota</taxon>
        <taxon>Ustilaginomycotina</taxon>
        <taxon>Malasseziomycetes</taxon>
        <taxon>Malasseziales</taxon>
        <taxon>Malasseziaceae</taxon>
        <taxon>Malassezia</taxon>
    </lineage>
</organism>
<dbReference type="InterPro" id="IPR022742">
    <property type="entry name" value="Hydrolase_4"/>
</dbReference>
<name>A0AAF0IRY0_9BASI</name>
<dbReference type="Gene3D" id="3.90.550.10">
    <property type="entry name" value="Spore Coat Polysaccharide Biosynthesis Protein SpsA, Chain A"/>
    <property type="match status" value="1"/>
</dbReference>
<dbReference type="InterPro" id="IPR029044">
    <property type="entry name" value="Nucleotide-diphossugar_trans"/>
</dbReference>
<dbReference type="Pfam" id="PF12146">
    <property type="entry name" value="Hydrolase_4"/>
    <property type="match status" value="1"/>
</dbReference>
<comment type="catalytic activity">
    <reaction evidence="2">
        <text>a monoacylglycerol + H2O = glycerol + a fatty acid + H(+)</text>
        <dbReference type="Rhea" id="RHEA:15245"/>
        <dbReference type="ChEBI" id="CHEBI:15377"/>
        <dbReference type="ChEBI" id="CHEBI:15378"/>
        <dbReference type="ChEBI" id="CHEBI:17408"/>
        <dbReference type="ChEBI" id="CHEBI:17754"/>
        <dbReference type="ChEBI" id="CHEBI:28868"/>
    </reaction>
</comment>
<dbReference type="GO" id="GO:0047372">
    <property type="term" value="F:monoacylglycerol lipase activity"/>
    <property type="evidence" value="ECO:0007669"/>
    <property type="project" value="UniProtKB-EC"/>
</dbReference>
<proteinExistence type="predicted"/>